<dbReference type="RefSeq" id="WP_125135645.1">
    <property type="nucleotide sequence ID" value="NZ_LR130778.1"/>
</dbReference>
<keyword evidence="7" id="KW-1185">Reference proteome</keyword>
<reference evidence="6 7" key="1">
    <citation type="submission" date="2018-09" db="EMBL/GenBank/DDBJ databases">
        <authorList>
            <person name="Postec A."/>
        </authorList>
    </citation>
    <scope>NUCLEOTIDE SEQUENCE [LARGE SCALE GENOMIC DNA]</scope>
    <source>
        <strain evidence="6">70B-A</strain>
    </source>
</reference>
<dbReference type="SUPFAM" id="SSF63965">
    <property type="entry name" value="Precorrin-8X methylmutase CbiC/CobH"/>
    <property type="match status" value="1"/>
</dbReference>
<dbReference type="EMBL" id="LR130778">
    <property type="protein sequence ID" value="VDN46075.1"/>
    <property type="molecule type" value="Genomic_DNA"/>
</dbReference>
<dbReference type="EC" id="5.4.99.60" evidence="6"/>
<organism evidence="6 7">
    <name type="scientific">Petrocella atlantisensis</name>
    <dbReference type="NCBI Taxonomy" id="2173034"/>
    <lineage>
        <taxon>Bacteria</taxon>
        <taxon>Bacillati</taxon>
        <taxon>Bacillota</taxon>
        <taxon>Clostridia</taxon>
        <taxon>Lachnospirales</taxon>
        <taxon>Vallitaleaceae</taxon>
        <taxon>Petrocella</taxon>
    </lineage>
</organism>
<evidence type="ECO:0000256" key="1">
    <source>
        <dbReference type="ARBA" id="ARBA00004953"/>
    </source>
</evidence>
<evidence type="ECO:0000256" key="3">
    <source>
        <dbReference type="ARBA" id="ARBA00022573"/>
    </source>
</evidence>
<dbReference type="GO" id="GO:0016993">
    <property type="term" value="F:precorrin-8X methylmutase activity"/>
    <property type="evidence" value="ECO:0007669"/>
    <property type="project" value="InterPro"/>
</dbReference>
<dbReference type="InterPro" id="IPR003722">
    <property type="entry name" value="Cbl_synth_CobH/CbiC"/>
</dbReference>
<evidence type="ECO:0000313" key="7">
    <source>
        <dbReference type="Proteomes" id="UP000279029"/>
    </source>
</evidence>
<dbReference type="Proteomes" id="UP000279029">
    <property type="component" value="Chromosome"/>
</dbReference>
<dbReference type="InterPro" id="IPR036588">
    <property type="entry name" value="CobH/CbiC_sf"/>
</dbReference>
<evidence type="ECO:0000313" key="6">
    <source>
        <dbReference type="EMBL" id="VDN46075.1"/>
    </source>
</evidence>
<dbReference type="UniPathway" id="UPA00148"/>
<dbReference type="PANTHER" id="PTHR43588">
    <property type="entry name" value="COBALT-PRECORRIN-8 METHYLMUTASE"/>
    <property type="match status" value="1"/>
</dbReference>
<evidence type="ECO:0000259" key="5">
    <source>
        <dbReference type="Pfam" id="PF02570"/>
    </source>
</evidence>
<dbReference type="OrthoDB" id="9780708at2"/>
<comment type="pathway">
    <text evidence="1">Cofactor biosynthesis; adenosylcobalamin biosynthesis.</text>
</comment>
<dbReference type="GO" id="GO:0009236">
    <property type="term" value="P:cobalamin biosynthetic process"/>
    <property type="evidence" value="ECO:0007669"/>
    <property type="project" value="UniProtKB-UniPathway"/>
</dbReference>
<comment type="similarity">
    <text evidence="2">Belongs to the CobH/CbiC family.</text>
</comment>
<sequence length="215" mass="23666">MDYIKNPETIEKMSFVIIDDQVKADYGGYPTENQIEKAILRRVIHTSADFDYLDNLHISKGFIDRTLKAIKKGLTIITDTNMAYSGINKKVLEKMGCQIRCYISEDETARYASEAGITRSMASVIRAAEEAGPKLYVFGNAPTALFKTLEIYEKKDENLIGIIGVPVGFVGAAESKEVLMTSNIPSITARGRKGGSNVAAAIVNAILYEADHRYG</sequence>
<evidence type="ECO:0000256" key="4">
    <source>
        <dbReference type="ARBA" id="ARBA00023235"/>
    </source>
</evidence>
<protein>
    <submittedName>
        <fullName evidence="6">Cobalt-precorrin-8 methylmutase</fullName>
        <ecNumber evidence="6">5.4.99.60</ecNumber>
    </submittedName>
</protein>
<keyword evidence="3" id="KW-0169">Cobalamin biosynthesis</keyword>
<dbReference type="AlphaFoldDB" id="A0A3P7NT35"/>
<dbReference type="Pfam" id="PF02570">
    <property type="entry name" value="CbiC"/>
    <property type="match status" value="1"/>
</dbReference>
<proteinExistence type="inferred from homology"/>
<accession>A0A3P7NT35</accession>
<dbReference type="GO" id="GO:0043778">
    <property type="term" value="F:cobalt-precorrin-8 methylmutase activity"/>
    <property type="evidence" value="ECO:0007669"/>
    <property type="project" value="UniProtKB-EC"/>
</dbReference>
<dbReference type="PANTHER" id="PTHR43588:SF1">
    <property type="entry name" value="COBALT-PRECORRIN-8 METHYLMUTASE"/>
    <property type="match status" value="1"/>
</dbReference>
<dbReference type="KEGG" id="cbar:PATL70BA_0231"/>
<feature type="domain" description="Cobalamin biosynthesis precorrin-8X methylmutase CobH/CbiC" evidence="5">
    <location>
        <begin position="10"/>
        <end position="208"/>
    </location>
</feature>
<dbReference type="Gene3D" id="3.40.50.10230">
    <property type="entry name" value="Cobalamin biosynthesis CobH/CbiC, precorrin-8X methylmutase"/>
    <property type="match status" value="1"/>
</dbReference>
<keyword evidence="4 6" id="KW-0413">Isomerase</keyword>
<name>A0A3P7NT35_9FIRM</name>
<gene>
    <name evidence="6" type="primary">cbiC</name>
    <name evidence="6" type="ORF">PATL70BA_0231</name>
</gene>
<evidence type="ECO:0000256" key="2">
    <source>
        <dbReference type="ARBA" id="ARBA00009774"/>
    </source>
</evidence>